<keyword evidence="1" id="KW-0472">Membrane</keyword>
<keyword evidence="1" id="KW-0812">Transmembrane</keyword>
<organism evidence="2 3">
    <name type="scientific">Blomia tropicalis</name>
    <name type="common">Mite</name>
    <dbReference type="NCBI Taxonomy" id="40697"/>
    <lineage>
        <taxon>Eukaryota</taxon>
        <taxon>Metazoa</taxon>
        <taxon>Ecdysozoa</taxon>
        <taxon>Arthropoda</taxon>
        <taxon>Chelicerata</taxon>
        <taxon>Arachnida</taxon>
        <taxon>Acari</taxon>
        <taxon>Acariformes</taxon>
        <taxon>Sarcoptiformes</taxon>
        <taxon>Astigmata</taxon>
        <taxon>Glycyphagoidea</taxon>
        <taxon>Echimyopodidae</taxon>
        <taxon>Blomia</taxon>
    </lineage>
</organism>
<dbReference type="OMA" id="QFNICAV"/>
<feature type="transmembrane region" description="Helical" evidence="1">
    <location>
        <begin position="143"/>
        <end position="173"/>
    </location>
</feature>
<gene>
    <name evidence="2" type="ORF">RDWZM_003044</name>
</gene>
<reference evidence="2" key="1">
    <citation type="submission" date="2022-12" db="EMBL/GenBank/DDBJ databases">
        <title>Genome assemblies of Blomia tropicalis.</title>
        <authorList>
            <person name="Cui Y."/>
        </authorList>
    </citation>
    <scope>NUCLEOTIDE SEQUENCE</scope>
    <source>
        <tissue evidence="2">Adult mites</tissue>
    </source>
</reference>
<accession>A0A9Q0RS53</accession>
<dbReference type="AlphaFoldDB" id="A0A9Q0RS53"/>
<dbReference type="Proteomes" id="UP001142055">
    <property type="component" value="Chromosome 1"/>
</dbReference>
<feature type="transmembrane region" description="Helical" evidence="1">
    <location>
        <begin position="293"/>
        <end position="314"/>
    </location>
</feature>
<keyword evidence="1" id="KW-1133">Transmembrane helix</keyword>
<keyword evidence="3" id="KW-1185">Reference proteome</keyword>
<dbReference type="EMBL" id="JAPWDV010000001">
    <property type="protein sequence ID" value="KAJ6224499.1"/>
    <property type="molecule type" value="Genomic_DNA"/>
</dbReference>
<evidence type="ECO:0000313" key="3">
    <source>
        <dbReference type="Proteomes" id="UP001142055"/>
    </source>
</evidence>
<protein>
    <submittedName>
        <fullName evidence="2">Uncharacterized protein</fullName>
    </submittedName>
</protein>
<comment type="caution">
    <text evidence="2">The sequence shown here is derived from an EMBL/GenBank/DDBJ whole genome shotgun (WGS) entry which is preliminary data.</text>
</comment>
<feature type="transmembrane region" description="Helical" evidence="1">
    <location>
        <begin position="193"/>
        <end position="220"/>
    </location>
</feature>
<feature type="transmembrane region" description="Helical" evidence="1">
    <location>
        <begin position="41"/>
        <end position="60"/>
    </location>
</feature>
<sequence length="405" mass="48842">MDILIRITVPFRGISLLEEYFESYYEMRNGTAKERHRKIKWIYGIIHIWRTTMYSLYFFLGVDDFDKLLTLCDWIHLGGMPHQFNICAVFFNFLWVYSFFRLRYSQIDKPNEKLYGVMILQNEKYFLYKYYRGRMSVYSYFRIYYKLIIATISSPIVLMGDFFTILTQLVIIYNVFKYDWGIHWLLLIEFNQFFLDVIIFIVIYSLTLMYAWSLLILEIFRVQFLQLRQYLIRNKFSQKQTYCIKRFTKMYTEQVINLLIFNRSGGVLVFALFSVNCPINCYLVCHLLLYPPILPTAMFSWTISVVQLLVIFVVHGAIAKTNTEIGLAAKQFLLINQYIRSPNLRFKIHNSLFLERYYVKRKYGLTYYKFGLVTKLTFVKYMLLYCQLLMFVIKDIVKNRSKREA</sequence>
<proteinExistence type="predicted"/>
<feature type="transmembrane region" description="Helical" evidence="1">
    <location>
        <begin position="370"/>
        <end position="393"/>
    </location>
</feature>
<feature type="transmembrane region" description="Helical" evidence="1">
    <location>
        <begin position="80"/>
        <end position="100"/>
    </location>
</feature>
<evidence type="ECO:0000313" key="2">
    <source>
        <dbReference type="EMBL" id="KAJ6224499.1"/>
    </source>
</evidence>
<name>A0A9Q0RS53_BLOTA</name>
<evidence type="ECO:0000256" key="1">
    <source>
        <dbReference type="SAM" id="Phobius"/>
    </source>
</evidence>